<evidence type="ECO:0000313" key="1">
    <source>
        <dbReference type="EMBL" id="KAI9896641.1"/>
    </source>
</evidence>
<dbReference type="EMBL" id="CM047948">
    <property type="protein sequence ID" value="KAI9896641.1"/>
    <property type="molecule type" value="Genomic_DNA"/>
</dbReference>
<reference evidence="1" key="1">
    <citation type="submission" date="2022-10" db="EMBL/GenBank/DDBJ databases">
        <title>Complete Genome of Trichothecium roseum strain YXFP-22015, a Plant Pathogen Isolated from Citrus.</title>
        <authorList>
            <person name="Wang Y."/>
            <person name="Zhu L."/>
        </authorList>
    </citation>
    <scope>NUCLEOTIDE SEQUENCE</scope>
    <source>
        <strain evidence="1">YXFP-22015</strain>
    </source>
</reference>
<dbReference type="Proteomes" id="UP001163324">
    <property type="component" value="Chromosome 9"/>
</dbReference>
<protein>
    <submittedName>
        <fullName evidence="1">Uncharacterized protein</fullName>
    </submittedName>
</protein>
<organism evidence="1 2">
    <name type="scientific">Trichothecium roseum</name>
    <dbReference type="NCBI Taxonomy" id="47278"/>
    <lineage>
        <taxon>Eukaryota</taxon>
        <taxon>Fungi</taxon>
        <taxon>Dikarya</taxon>
        <taxon>Ascomycota</taxon>
        <taxon>Pezizomycotina</taxon>
        <taxon>Sordariomycetes</taxon>
        <taxon>Hypocreomycetidae</taxon>
        <taxon>Hypocreales</taxon>
        <taxon>Hypocreales incertae sedis</taxon>
        <taxon>Trichothecium</taxon>
    </lineage>
</organism>
<sequence>MPQDPNLYGQRPSKRQKKNTALSSSLDFQAQLTSLMSTEKSARPAAAAAGRPRPSKEPKESLFHRTKAEKSEPKAGASDRGKLSLKEVHGTEDEAQQRARAKRRMEEKARLYAAMKRGDYVPKENEAAPLVDFDRKWAEDGEQGRGADSSDGSDDDDDEDADAAREMVEFEDEFGRARMVTRAEKDRLERRAQRGLLGAEELERMSARPAAPANIIHGDTIQSMAFVPDDAGGMEELAARRDRSATPPPQQHYDADREVRTKGQGFYKFSRDEADRAREMEGLGEERKRTEEARGAAGERKDKRRREMEERRKGLAERRAKKEAASFLDGL</sequence>
<name>A0ACC0USL5_9HYPO</name>
<accession>A0ACC0USL5</accession>
<proteinExistence type="predicted"/>
<evidence type="ECO:0000313" key="2">
    <source>
        <dbReference type="Proteomes" id="UP001163324"/>
    </source>
</evidence>
<gene>
    <name evidence="1" type="ORF">N3K66_008813</name>
</gene>
<comment type="caution">
    <text evidence="1">The sequence shown here is derived from an EMBL/GenBank/DDBJ whole genome shotgun (WGS) entry which is preliminary data.</text>
</comment>
<keyword evidence="2" id="KW-1185">Reference proteome</keyword>